<keyword evidence="4 6" id="KW-1133">Transmembrane helix</keyword>
<dbReference type="PANTHER" id="PTHR35007">
    <property type="entry name" value="INTEGRAL MEMBRANE PROTEIN-RELATED"/>
    <property type="match status" value="1"/>
</dbReference>
<dbReference type="EMBL" id="FNET01000009">
    <property type="protein sequence ID" value="SDL13100.1"/>
    <property type="molecule type" value="Genomic_DNA"/>
</dbReference>
<dbReference type="PANTHER" id="PTHR35007:SF4">
    <property type="entry name" value="CONSERVED TRANSMEMBRANE PROTEIN-RELATED"/>
    <property type="match status" value="1"/>
</dbReference>
<name>A0A1G9HJE3_9PSEU</name>
<comment type="subcellular location">
    <subcellularLocation>
        <location evidence="1">Cell membrane</location>
        <topology evidence="1">Multi-pass membrane protein</topology>
    </subcellularLocation>
</comment>
<protein>
    <submittedName>
        <fullName evidence="8">Tight adherence protein B</fullName>
    </submittedName>
</protein>
<keyword evidence="3 6" id="KW-0812">Transmembrane</keyword>
<evidence type="ECO:0000256" key="3">
    <source>
        <dbReference type="ARBA" id="ARBA00022692"/>
    </source>
</evidence>
<dbReference type="RefSeq" id="WP_256334834.1">
    <property type="nucleotide sequence ID" value="NZ_FNET01000009.1"/>
</dbReference>
<dbReference type="Pfam" id="PF00482">
    <property type="entry name" value="T2SSF"/>
    <property type="match status" value="1"/>
</dbReference>
<evidence type="ECO:0000256" key="4">
    <source>
        <dbReference type="ARBA" id="ARBA00022989"/>
    </source>
</evidence>
<accession>A0A1G9HJE3</accession>
<dbReference type="Proteomes" id="UP000199682">
    <property type="component" value="Unassembled WGS sequence"/>
</dbReference>
<sequence length="256" mass="27001">MLSLLLLATALIVWPHLRSVRRLRPQSKREVVVPPYIWLAAAATVTYLVAGVGGLVAGAVLAVTGRRILKQHRRNKALRQAAAGLSNGLGGVIDELRVGAHPAQAAESAAEDTPAPAKEVLKAAAAASRLGGDVERTLREMKQPLLDKAVDQLARAWHVSAKHGVALADVLDATKRDLDQRAAFARQVHARMAGPRASALVLAVLPVLGVLLGEFSGARPFHVLTSTAAGQFLLALGAVLGAAGVWWTQRITEVQP</sequence>
<feature type="domain" description="Type II secretion system protein GspF" evidence="7">
    <location>
        <begin position="96"/>
        <end position="211"/>
    </location>
</feature>
<dbReference type="AlphaFoldDB" id="A0A1G9HJE3"/>
<feature type="transmembrane region" description="Helical" evidence="6">
    <location>
        <begin position="228"/>
        <end position="247"/>
    </location>
</feature>
<proteinExistence type="predicted"/>
<evidence type="ECO:0000256" key="1">
    <source>
        <dbReference type="ARBA" id="ARBA00004651"/>
    </source>
</evidence>
<evidence type="ECO:0000313" key="9">
    <source>
        <dbReference type="Proteomes" id="UP000199682"/>
    </source>
</evidence>
<evidence type="ECO:0000313" key="8">
    <source>
        <dbReference type="EMBL" id="SDL13100.1"/>
    </source>
</evidence>
<feature type="transmembrane region" description="Helical" evidence="6">
    <location>
        <begin position="197"/>
        <end position="216"/>
    </location>
</feature>
<organism evidence="8 9">
    <name type="scientific">Lentzea albidocapillata subsp. violacea</name>
    <dbReference type="NCBI Taxonomy" id="128104"/>
    <lineage>
        <taxon>Bacteria</taxon>
        <taxon>Bacillati</taxon>
        <taxon>Actinomycetota</taxon>
        <taxon>Actinomycetes</taxon>
        <taxon>Pseudonocardiales</taxon>
        <taxon>Pseudonocardiaceae</taxon>
        <taxon>Lentzea</taxon>
    </lineage>
</organism>
<dbReference type="InterPro" id="IPR018076">
    <property type="entry name" value="T2SS_GspF_dom"/>
</dbReference>
<keyword evidence="5 6" id="KW-0472">Membrane</keyword>
<evidence type="ECO:0000256" key="6">
    <source>
        <dbReference type="SAM" id="Phobius"/>
    </source>
</evidence>
<evidence type="ECO:0000256" key="5">
    <source>
        <dbReference type="ARBA" id="ARBA00023136"/>
    </source>
</evidence>
<reference evidence="9" key="1">
    <citation type="submission" date="2016-10" db="EMBL/GenBank/DDBJ databases">
        <authorList>
            <person name="Varghese N."/>
            <person name="Submissions S."/>
        </authorList>
    </citation>
    <scope>NUCLEOTIDE SEQUENCE [LARGE SCALE GENOMIC DNA]</scope>
    <source>
        <strain evidence="9">DSM 44796</strain>
    </source>
</reference>
<evidence type="ECO:0000259" key="7">
    <source>
        <dbReference type="Pfam" id="PF00482"/>
    </source>
</evidence>
<evidence type="ECO:0000256" key="2">
    <source>
        <dbReference type="ARBA" id="ARBA00022475"/>
    </source>
</evidence>
<keyword evidence="2" id="KW-1003">Cell membrane</keyword>
<gene>
    <name evidence="8" type="ORF">SAMN04488074_10987</name>
</gene>
<feature type="transmembrane region" description="Helical" evidence="6">
    <location>
        <begin position="35"/>
        <end position="64"/>
    </location>
</feature>
<dbReference type="GO" id="GO:0005886">
    <property type="term" value="C:plasma membrane"/>
    <property type="evidence" value="ECO:0007669"/>
    <property type="project" value="UniProtKB-SubCell"/>
</dbReference>